<accession>A0AAJ0XHG4</accession>
<name>A0AAJ0XHG4_HALSE</name>
<dbReference type="EMBL" id="NHSF01000068">
    <property type="protein sequence ID" value="MBK5931650.1"/>
    <property type="molecule type" value="Genomic_DNA"/>
</dbReference>
<evidence type="ECO:0000313" key="4">
    <source>
        <dbReference type="Proteomes" id="UP001296967"/>
    </source>
</evidence>
<sequence>MMRRHISPHRPAPRATCGITGRWGALVVAGVLCALFGTTALADDAQAEDGTQAEGITGGAFIDNPASAMDDFWLDDDDSPSPLPLGEAKPAEALLDAQAEQEQEQEAAPPDADEPEVSAVANPKPRIAVLEFDVLGNLGIADAGSIIAEWMIRALQKTGQFRLMERVLLNKVLEEQELQSSYLVDQSSMAARAGEMYGVDAIVSGSVSDWAGTISISARLVDTNTSEIIETADVKTRRRDQIPDKISLLARQLAGPSAPKTVSSAVPEPVDEPMHLSGNPARLHVELLPGPRIRLGENMRFRVSTAQPGHLLVFNIDVTGELSKLYPFPCFQQGCDDVWLAPNRPLTVPGTYDGIQLTASEPSGRGHLIAVLSSRPVSADDVVLTSTQQHVDAKLRWTDSAQPPDDYSIATASYVIVP</sequence>
<organism evidence="3 4">
    <name type="scientific">Halochromatium salexigens</name>
    <name type="common">Chromatium salexigens</name>
    <dbReference type="NCBI Taxonomy" id="49447"/>
    <lineage>
        <taxon>Bacteria</taxon>
        <taxon>Pseudomonadati</taxon>
        <taxon>Pseudomonadota</taxon>
        <taxon>Gammaproteobacteria</taxon>
        <taxon>Chromatiales</taxon>
        <taxon>Chromatiaceae</taxon>
        <taxon>Halochromatium</taxon>
    </lineage>
</organism>
<feature type="domain" description="DUF4384" evidence="2">
    <location>
        <begin position="294"/>
        <end position="376"/>
    </location>
</feature>
<dbReference type="Gene3D" id="3.40.50.10610">
    <property type="entry name" value="ABC-type transport auxiliary lipoprotein component"/>
    <property type="match status" value="1"/>
</dbReference>
<gene>
    <name evidence="3" type="ORF">CCR82_14260</name>
</gene>
<reference evidence="3" key="2">
    <citation type="journal article" date="2020" name="Microorganisms">
        <title>Osmotic Adaptation and Compatible Solute Biosynthesis of Phototrophic Bacteria as Revealed from Genome Analyses.</title>
        <authorList>
            <person name="Imhoff J.F."/>
            <person name="Rahn T."/>
            <person name="Kunzel S."/>
            <person name="Keller A."/>
            <person name="Neulinger S.C."/>
        </authorList>
    </citation>
    <scope>NUCLEOTIDE SEQUENCE</scope>
    <source>
        <strain evidence="3">DSM 4395</strain>
    </source>
</reference>
<dbReference type="InterPro" id="IPR005534">
    <property type="entry name" value="Curli_assmbl/transp-comp_CsgG"/>
</dbReference>
<dbReference type="Pfam" id="PF03783">
    <property type="entry name" value="CsgG"/>
    <property type="match status" value="1"/>
</dbReference>
<feature type="compositionally biased region" description="Acidic residues" evidence="1">
    <location>
        <begin position="99"/>
        <end position="116"/>
    </location>
</feature>
<proteinExistence type="predicted"/>
<feature type="region of interest" description="Disordered" evidence="1">
    <location>
        <begin position="96"/>
        <end position="119"/>
    </location>
</feature>
<keyword evidence="4" id="KW-1185">Reference proteome</keyword>
<evidence type="ECO:0000313" key="3">
    <source>
        <dbReference type="EMBL" id="MBK5931650.1"/>
    </source>
</evidence>
<dbReference type="InterPro" id="IPR025493">
    <property type="entry name" value="DUF4384"/>
</dbReference>
<evidence type="ECO:0000259" key="2">
    <source>
        <dbReference type="Pfam" id="PF14326"/>
    </source>
</evidence>
<reference evidence="3" key="1">
    <citation type="submission" date="2017-05" db="EMBL/GenBank/DDBJ databases">
        <authorList>
            <person name="Imhoff J.F."/>
            <person name="Rahn T."/>
            <person name="Kuenzel S."/>
            <person name="Neulinger S.C."/>
        </authorList>
    </citation>
    <scope>NUCLEOTIDE SEQUENCE</scope>
    <source>
        <strain evidence="3">DSM 4395</strain>
    </source>
</reference>
<evidence type="ECO:0000256" key="1">
    <source>
        <dbReference type="SAM" id="MobiDB-lite"/>
    </source>
</evidence>
<dbReference type="Pfam" id="PF14326">
    <property type="entry name" value="DUF4384"/>
    <property type="match status" value="1"/>
</dbReference>
<dbReference type="AlphaFoldDB" id="A0AAJ0XHG4"/>
<protein>
    <recommendedName>
        <fullName evidence="2">DUF4384 domain-containing protein</fullName>
    </recommendedName>
</protein>
<dbReference type="Proteomes" id="UP001296967">
    <property type="component" value="Unassembled WGS sequence"/>
</dbReference>
<dbReference type="GO" id="GO:0030288">
    <property type="term" value="C:outer membrane-bounded periplasmic space"/>
    <property type="evidence" value="ECO:0007669"/>
    <property type="project" value="InterPro"/>
</dbReference>
<comment type="caution">
    <text evidence="3">The sequence shown here is derived from an EMBL/GenBank/DDBJ whole genome shotgun (WGS) entry which is preliminary data.</text>
</comment>